<sequence length="184" mass="20662">LAYHLITHVSPTHSVVDSSRHKPTVDYGTRVVNSHFHSRRAPPASLGDPTSKAISHRIGLDTATERDNDITKGWIGLSNLKSTYQLPTKEIRCAMYTVSGLVHQSSKSMELSFGFDCTRRYSHYHNTLAKRTPRLVKPNIRLIGACKQSDICIVEYLSNSASPERRLRRHTRLVQPCCPLGNTP</sequence>
<accession>A0ABQ7QM46</accession>
<comment type="caution">
    <text evidence="1">The sequence shown here is derived from an EMBL/GenBank/DDBJ whole genome shotgun (WGS) entry which is preliminary data.</text>
</comment>
<evidence type="ECO:0000313" key="2">
    <source>
        <dbReference type="Proteomes" id="UP000823941"/>
    </source>
</evidence>
<organism evidence="1 2">
    <name type="scientific">Plutella xylostella</name>
    <name type="common">Diamondback moth</name>
    <name type="synonym">Plutella maculipennis</name>
    <dbReference type="NCBI Taxonomy" id="51655"/>
    <lineage>
        <taxon>Eukaryota</taxon>
        <taxon>Metazoa</taxon>
        <taxon>Ecdysozoa</taxon>
        <taxon>Arthropoda</taxon>
        <taxon>Hexapoda</taxon>
        <taxon>Insecta</taxon>
        <taxon>Pterygota</taxon>
        <taxon>Neoptera</taxon>
        <taxon>Endopterygota</taxon>
        <taxon>Lepidoptera</taxon>
        <taxon>Glossata</taxon>
        <taxon>Ditrysia</taxon>
        <taxon>Yponomeutoidea</taxon>
        <taxon>Plutellidae</taxon>
        <taxon>Plutella</taxon>
    </lineage>
</organism>
<dbReference type="EMBL" id="JAHIBW010000012">
    <property type="protein sequence ID" value="KAG7306301.1"/>
    <property type="molecule type" value="Genomic_DNA"/>
</dbReference>
<feature type="non-terminal residue" evidence="1">
    <location>
        <position position="1"/>
    </location>
</feature>
<evidence type="ECO:0000313" key="1">
    <source>
        <dbReference type="EMBL" id="KAG7306301.1"/>
    </source>
</evidence>
<proteinExistence type="predicted"/>
<gene>
    <name evidence="1" type="ORF">JYU34_008904</name>
</gene>
<name>A0ABQ7QM46_PLUXY</name>
<keyword evidence="2" id="KW-1185">Reference proteome</keyword>
<reference evidence="1 2" key="1">
    <citation type="submission" date="2021-06" db="EMBL/GenBank/DDBJ databases">
        <title>A haploid diamondback moth (Plutella xylostella L.) genome assembly resolves 31 chromosomes and identifies a diamide resistance mutation.</title>
        <authorList>
            <person name="Ward C.M."/>
            <person name="Perry K.D."/>
            <person name="Baker G."/>
            <person name="Powis K."/>
            <person name="Heckel D.G."/>
            <person name="Baxter S.W."/>
        </authorList>
    </citation>
    <scope>NUCLEOTIDE SEQUENCE [LARGE SCALE GENOMIC DNA]</scope>
    <source>
        <strain evidence="1 2">LV</strain>
        <tissue evidence="1">Single pupa</tissue>
    </source>
</reference>
<protein>
    <submittedName>
        <fullName evidence="1">Uncharacterized protein</fullName>
    </submittedName>
</protein>
<dbReference type="Proteomes" id="UP000823941">
    <property type="component" value="Chromosome 12"/>
</dbReference>